<name>A0ABS7DL38_9FIRM</name>
<organism evidence="1 2">
    <name type="scientific">Caproiciproducens faecalis</name>
    <dbReference type="NCBI Taxonomy" id="2820301"/>
    <lineage>
        <taxon>Bacteria</taxon>
        <taxon>Bacillati</taxon>
        <taxon>Bacillota</taxon>
        <taxon>Clostridia</taxon>
        <taxon>Eubacteriales</taxon>
        <taxon>Acutalibacteraceae</taxon>
        <taxon>Caproiciproducens</taxon>
    </lineage>
</organism>
<protein>
    <submittedName>
        <fullName evidence="1">Uncharacterized protein</fullName>
    </submittedName>
</protein>
<dbReference type="RefSeq" id="WP_219964314.1">
    <property type="nucleotide sequence ID" value="NZ_JAGFNZ010000001.1"/>
</dbReference>
<keyword evidence="2" id="KW-1185">Reference proteome</keyword>
<evidence type="ECO:0000313" key="1">
    <source>
        <dbReference type="EMBL" id="MBW7571943.1"/>
    </source>
</evidence>
<sequence>MSFKRQFNNFDFRKMGQERIYQYIGPEIRSGEIFPALRDNRIDFYYNGGCIYQYKNKGFYCNPDYGKYLHGAVPSLTGESDYFIDSFSDINFGLLHSDLKKAIGKKFSNVERNAERSYLKNIYAYTYSRQGSAVKVIDIEVYIDRTKCDMVLWDSGTQTLQFVEAKLYDDSRLWEKGERELDTLEQVQKYEQAISTQQNDILLQYQTSIGIMKQFGLEIGQIRNINPSVKLAIFDVRRSRFNDGHNKGRKEKIDSFYKEKLKNNLYLCFDRQPEDITPDLIFNGHYE</sequence>
<gene>
    <name evidence="1" type="ORF">J5W02_03885</name>
</gene>
<accession>A0ABS7DL38</accession>
<proteinExistence type="predicted"/>
<reference evidence="1 2" key="1">
    <citation type="submission" date="2021-03" db="EMBL/GenBank/DDBJ databases">
        <title>Caproiciproducens sp. nov. isolated from feces of cow.</title>
        <authorList>
            <person name="Choi J.-Y."/>
        </authorList>
    </citation>
    <scope>NUCLEOTIDE SEQUENCE [LARGE SCALE GENOMIC DNA]</scope>
    <source>
        <strain evidence="1 2">AGMB10547</strain>
    </source>
</reference>
<dbReference type="EMBL" id="JAGFNZ010000001">
    <property type="protein sequence ID" value="MBW7571943.1"/>
    <property type="molecule type" value="Genomic_DNA"/>
</dbReference>
<dbReference type="Proteomes" id="UP000719942">
    <property type="component" value="Unassembled WGS sequence"/>
</dbReference>
<evidence type="ECO:0000313" key="2">
    <source>
        <dbReference type="Proteomes" id="UP000719942"/>
    </source>
</evidence>
<comment type="caution">
    <text evidence="1">The sequence shown here is derived from an EMBL/GenBank/DDBJ whole genome shotgun (WGS) entry which is preliminary data.</text>
</comment>